<dbReference type="Proteomes" id="UP001556692">
    <property type="component" value="Unassembled WGS sequence"/>
</dbReference>
<comment type="caution">
    <text evidence="1">The sequence shown here is derived from an EMBL/GenBank/DDBJ whole genome shotgun (WGS) entry which is preliminary data.</text>
</comment>
<keyword evidence="2" id="KW-1185">Reference proteome</keyword>
<accession>A0ABV3SG42</accession>
<dbReference type="SUPFAM" id="SSF55331">
    <property type="entry name" value="Tautomerase/MIF"/>
    <property type="match status" value="1"/>
</dbReference>
<organism evidence="1 2">
    <name type="scientific">Aquibium pacificus</name>
    <dbReference type="NCBI Taxonomy" id="3153579"/>
    <lineage>
        <taxon>Bacteria</taxon>
        <taxon>Pseudomonadati</taxon>
        <taxon>Pseudomonadota</taxon>
        <taxon>Alphaproteobacteria</taxon>
        <taxon>Hyphomicrobiales</taxon>
        <taxon>Phyllobacteriaceae</taxon>
        <taxon>Aquibium</taxon>
    </lineage>
</organism>
<dbReference type="EMBL" id="JBDPGJ010000002">
    <property type="protein sequence ID" value="MEX0405694.1"/>
    <property type="molecule type" value="Genomic_DNA"/>
</dbReference>
<protein>
    <submittedName>
        <fullName evidence="1">5-carboxymethyl-2-hydroxymuconate Delta-isomerase</fullName>
    </submittedName>
</protein>
<gene>
    <name evidence="1" type="ORF">ABGN05_08480</name>
</gene>
<sequence length="129" mass="14456">MPHFTIEYSANLDEEVDIGGLCQLIHGKMLETGLFEEGAIRVRAIRCDAYAIADKLPENAFIDMSLRIGVGRGQAEKKGAGETIFEAASAYLSDLLERPHFALSLEIREIAKDLSWKRNAMHPRLRKQV</sequence>
<dbReference type="PANTHER" id="PTHR37950">
    <property type="entry name" value="4-HYDROXYPHENYLACETATE CATABOLISM PROTEIN"/>
    <property type="match status" value="1"/>
</dbReference>
<evidence type="ECO:0000313" key="1">
    <source>
        <dbReference type="EMBL" id="MEX0405694.1"/>
    </source>
</evidence>
<dbReference type="CDD" id="cd00580">
    <property type="entry name" value="CHMI"/>
    <property type="match status" value="1"/>
</dbReference>
<dbReference type="RefSeq" id="WP_367953580.1">
    <property type="nucleotide sequence ID" value="NZ_JBDPGJ010000002.1"/>
</dbReference>
<proteinExistence type="predicted"/>
<dbReference type="InterPro" id="IPR004220">
    <property type="entry name" value="5-COMe_2-OHmuconate_Isoase"/>
</dbReference>
<dbReference type="Pfam" id="PF02962">
    <property type="entry name" value="CHMI"/>
    <property type="match status" value="1"/>
</dbReference>
<dbReference type="Gene3D" id="3.30.429.10">
    <property type="entry name" value="Macrophage Migration Inhibitory Factor"/>
    <property type="match status" value="1"/>
</dbReference>
<evidence type="ECO:0000313" key="2">
    <source>
        <dbReference type="Proteomes" id="UP001556692"/>
    </source>
</evidence>
<name>A0ABV3SG42_9HYPH</name>
<dbReference type="InterPro" id="IPR014347">
    <property type="entry name" value="Tautomerase/MIF_sf"/>
</dbReference>
<reference evidence="1 2" key="1">
    <citation type="submission" date="2024-05" db="EMBL/GenBank/DDBJ databases">
        <authorList>
            <person name="Jiang F."/>
        </authorList>
    </citation>
    <scope>NUCLEOTIDE SEQUENCE [LARGE SCALE GENOMIC DNA]</scope>
    <source>
        <strain evidence="1 2">LZ166</strain>
    </source>
</reference>
<dbReference type="PANTHER" id="PTHR37950:SF1">
    <property type="entry name" value="4-HYDROXYPHENYLACETATE CATABOLISM PROTEIN"/>
    <property type="match status" value="1"/>
</dbReference>